<dbReference type="Gene3D" id="3.10.450.50">
    <property type="match status" value="1"/>
</dbReference>
<dbReference type="STRING" id="84035.SAMN05660742_102185"/>
<dbReference type="AlphaFoldDB" id="A0A1H6V7G6"/>
<dbReference type="Proteomes" id="UP000199662">
    <property type="component" value="Unassembled WGS sequence"/>
</dbReference>
<gene>
    <name evidence="1" type="ORF">SAMN05660742_102185</name>
</gene>
<evidence type="ECO:0000313" key="2">
    <source>
        <dbReference type="Proteomes" id="UP000199662"/>
    </source>
</evidence>
<accession>A0A1H6V7G6</accession>
<keyword evidence="2" id="KW-1185">Reference proteome</keyword>
<evidence type="ECO:0008006" key="3">
    <source>
        <dbReference type="Google" id="ProtNLM"/>
    </source>
</evidence>
<dbReference type="EMBL" id="FNZK01000002">
    <property type="protein sequence ID" value="SEI98854.1"/>
    <property type="molecule type" value="Genomic_DNA"/>
</dbReference>
<dbReference type="SUPFAM" id="SSF54427">
    <property type="entry name" value="NTF2-like"/>
    <property type="match status" value="1"/>
</dbReference>
<sequence length="113" mass="13009">MNLNEIPQVINNFITATNKPDADAYLDCFAEDAIVLDEGQKKYGKSAIKKWSDENQFALNVRLEPKQIKWDSNEIIITFKLDGDYNKNGLPDPLLLDFHFSIKDDKIIELSIY</sequence>
<dbReference type="RefSeq" id="WP_091829000.1">
    <property type="nucleotide sequence ID" value="NZ_FNZK01000002.1"/>
</dbReference>
<reference evidence="1 2" key="1">
    <citation type="submission" date="2016-10" db="EMBL/GenBank/DDBJ databases">
        <authorList>
            <person name="de Groot N.N."/>
        </authorList>
    </citation>
    <scope>NUCLEOTIDE SEQUENCE [LARGE SCALE GENOMIC DNA]</scope>
    <source>
        <strain evidence="1 2">DSM 2179</strain>
    </source>
</reference>
<name>A0A1H6V7G6_9FIRM</name>
<organism evidence="1 2">
    <name type="scientific">Propionispira arboris</name>
    <dbReference type="NCBI Taxonomy" id="84035"/>
    <lineage>
        <taxon>Bacteria</taxon>
        <taxon>Bacillati</taxon>
        <taxon>Bacillota</taxon>
        <taxon>Negativicutes</taxon>
        <taxon>Selenomonadales</taxon>
        <taxon>Selenomonadaceae</taxon>
        <taxon>Propionispira</taxon>
    </lineage>
</organism>
<proteinExistence type="predicted"/>
<dbReference type="InterPro" id="IPR032710">
    <property type="entry name" value="NTF2-like_dom_sf"/>
</dbReference>
<evidence type="ECO:0000313" key="1">
    <source>
        <dbReference type="EMBL" id="SEI98854.1"/>
    </source>
</evidence>
<protein>
    <recommendedName>
        <fullName evidence="3">SnoaL-like domain-containing protein</fullName>
    </recommendedName>
</protein>